<feature type="compositionally biased region" description="Polar residues" evidence="1">
    <location>
        <begin position="71"/>
        <end position="80"/>
    </location>
</feature>
<accession>A0ABY8VKH4</accession>
<keyword evidence="2" id="KW-0812">Transmembrane</keyword>
<feature type="signal peptide" evidence="3">
    <location>
        <begin position="1"/>
        <end position="27"/>
    </location>
</feature>
<evidence type="ECO:0000256" key="1">
    <source>
        <dbReference type="SAM" id="MobiDB-lite"/>
    </source>
</evidence>
<organism evidence="4 5">
    <name type="scientific">Corynebacterium suedekumii</name>
    <dbReference type="NCBI Taxonomy" id="3049801"/>
    <lineage>
        <taxon>Bacteria</taxon>
        <taxon>Bacillati</taxon>
        <taxon>Actinomycetota</taxon>
        <taxon>Actinomycetes</taxon>
        <taxon>Mycobacteriales</taxon>
        <taxon>Corynebacteriaceae</taxon>
        <taxon>Corynebacterium</taxon>
    </lineage>
</organism>
<keyword evidence="3" id="KW-0732">Signal</keyword>
<evidence type="ECO:0008006" key="6">
    <source>
        <dbReference type="Google" id="ProtNLM"/>
    </source>
</evidence>
<dbReference type="RefSeq" id="WP_284874581.1">
    <property type="nucleotide sequence ID" value="NZ_CP126970.1"/>
</dbReference>
<evidence type="ECO:0000256" key="3">
    <source>
        <dbReference type="SAM" id="SignalP"/>
    </source>
</evidence>
<keyword evidence="2" id="KW-1133">Transmembrane helix</keyword>
<evidence type="ECO:0000313" key="5">
    <source>
        <dbReference type="Proteomes" id="UP001238805"/>
    </source>
</evidence>
<proteinExistence type="predicted"/>
<reference evidence="4 5" key="1">
    <citation type="submission" date="2023-05" db="EMBL/GenBank/DDBJ databases">
        <title>Corynebacterium suedekumii sp. nov. and Corynebacterium breve sp. nov. isolated from raw cow's milk.</title>
        <authorList>
            <person name="Baer M.K."/>
            <person name="Mehl L."/>
            <person name="Hellmuth R."/>
            <person name="Marke G."/>
            <person name="Lipski A."/>
        </authorList>
    </citation>
    <scope>NUCLEOTIDE SEQUENCE [LARGE SCALE GENOMIC DNA]</scope>
    <source>
        <strain evidence="4 5">LM112</strain>
    </source>
</reference>
<feature type="chain" id="PRO_5045701813" description="Or membrane protein" evidence="3">
    <location>
        <begin position="28"/>
        <end position="140"/>
    </location>
</feature>
<sequence length="140" mass="14331">MRSFRIAAVAGASALAMTFGSISAVSAQDAVEPAPGAEEIVQGEENGEDKRVPVLPHTPVGTDDEPAEGGSLSSKINNGLNLDGDHAAQSPAIFGSSKDLDSQPRWAQLLYAGTILGAFGTVIGAIVGPIYNFFVHGPQA</sequence>
<keyword evidence="5" id="KW-1185">Reference proteome</keyword>
<dbReference type="EMBL" id="CP126970">
    <property type="protein sequence ID" value="WIM69988.1"/>
    <property type="molecule type" value="Genomic_DNA"/>
</dbReference>
<feature type="transmembrane region" description="Helical" evidence="2">
    <location>
        <begin position="109"/>
        <end position="134"/>
    </location>
</feature>
<protein>
    <recommendedName>
        <fullName evidence="6">Or membrane protein</fullName>
    </recommendedName>
</protein>
<evidence type="ECO:0000313" key="4">
    <source>
        <dbReference type="EMBL" id="WIM69988.1"/>
    </source>
</evidence>
<keyword evidence="2" id="KW-0472">Membrane</keyword>
<feature type="region of interest" description="Disordered" evidence="1">
    <location>
        <begin position="33"/>
        <end position="84"/>
    </location>
</feature>
<name>A0ABY8VKH4_9CORY</name>
<evidence type="ECO:0000256" key="2">
    <source>
        <dbReference type="SAM" id="Phobius"/>
    </source>
</evidence>
<dbReference type="Proteomes" id="UP001238805">
    <property type="component" value="Chromosome"/>
</dbReference>
<gene>
    <name evidence="4" type="ORF">QP029_12460</name>
</gene>